<dbReference type="GO" id="GO:0008168">
    <property type="term" value="F:methyltransferase activity"/>
    <property type="evidence" value="ECO:0007669"/>
    <property type="project" value="UniProtKB-KW"/>
</dbReference>
<accession>A0A977PXI6</accession>
<reference evidence="1" key="1">
    <citation type="submission" date="2021-04" db="EMBL/GenBank/DDBJ databases">
        <title>Genome sequence of Woronichinia naegeliana from Washington state freshwater lake bloom.</title>
        <authorList>
            <person name="Dreher T.W."/>
        </authorList>
    </citation>
    <scope>NUCLEOTIDE SEQUENCE</scope>
    <source>
        <strain evidence="1">WA131</strain>
    </source>
</reference>
<dbReference type="EMBL" id="CP073041">
    <property type="protein sequence ID" value="UXE62682.1"/>
    <property type="molecule type" value="Genomic_DNA"/>
</dbReference>
<organism evidence="1">
    <name type="scientific">Woronichinia naegeliana WA131</name>
    <dbReference type="NCBI Taxonomy" id="2824559"/>
    <lineage>
        <taxon>Bacteria</taxon>
        <taxon>Bacillati</taxon>
        <taxon>Cyanobacteriota</taxon>
        <taxon>Cyanophyceae</taxon>
        <taxon>Synechococcales</taxon>
        <taxon>Coelosphaeriaceae</taxon>
        <taxon>Woronichinia</taxon>
    </lineage>
</organism>
<keyword evidence="1" id="KW-0489">Methyltransferase</keyword>
<keyword evidence="1" id="KW-0808">Transferase</keyword>
<dbReference type="InterPro" id="IPR029063">
    <property type="entry name" value="SAM-dependent_MTases_sf"/>
</dbReference>
<protein>
    <submittedName>
        <fullName evidence="1">Class I SAM-dependent methyltransferase</fullName>
    </submittedName>
</protein>
<sequence>MKKIVRLVLRVLRRIFLVIDTQFDHELIASDVPLSGQINHSKWQNYLYEIGNKEGMKILEIGSREVTAKSNARQKFSNSTYIGFDYYPGNNVDVVGDVHKLSSYFKFESEQDKFDIIYSSACFEHFAMPWIVAIEISKSLKIGGIVFIETHFSYASHERPWHFFQFSDMALRVLFSEALGFECMEAGMSNPMIGRFSSLADDYLKNKPIPHLYCHSEYLGKKTKEVKDFNWNQVNLQQVVGETHYPLS</sequence>
<dbReference type="KEGG" id="wna:KA717_08070"/>
<dbReference type="Proteomes" id="UP001065613">
    <property type="component" value="Chromosome"/>
</dbReference>
<gene>
    <name evidence="1" type="ORF">KA717_08070</name>
</gene>
<dbReference type="SUPFAM" id="SSF53335">
    <property type="entry name" value="S-adenosyl-L-methionine-dependent methyltransferases"/>
    <property type="match status" value="1"/>
</dbReference>
<dbReference type="GO" id="GO:0032259">
    <property type="term" value="P:methylation"/>
    <property type="evidence" value="ECO:0007669"/>
    <property type="project" value="UniProtKB-KW"/>
</dbReference>
<dbReference type="Pfam" id="PF13489">
    <property type="entry name" value="Methyltransf_23"/>
    <property type="match status" value="1"/>
</dbReference>
<dbReference type="AlphaFoldDB" id="A0A977PXI6"/>
<evidence type="ECO:0000313" key="1">
    <source>
        <dbReference type="EMBL" id="UXE62682.1"/>
    </source>
</evidence>
<dbReference type="Gene3D" id="3.40.50.150">
    <property type="entry name" value="Vaccinia Virus protein VP39"/>
    <property type="match status" value="1"/>
</dbReference>
<name>A0A977PXI6_9CYAN</name>
<proteinExistence type="predicted"/>